<dbReference type="Gene3D" id="3.40.50.1110">
    <property type="entry name" value="SGNH hydrolase"/>
    <property type="match status" value="1"/>
</dbReference>
<dbReference type="Proteomes" id="UP000663842">
    <property type="component" value="Unassembled WGS sequence"/>
</dbReference>
<gene>
    <name evidence="1" type="ORF">UXM345_LOCUS31653</name>
</gene>
<protein>
    <submittedName>
        <fullName evidence="1">Uncharacterized protein</fullName>
    </submittedName>
</protein>
<proteinExistence type="predicted"/>
<dbReference type="AlphaFoldDB" id="A0A820FWS5"/>
<sequence length="295" mass="35011">MNYLPFGKQSVLILSDSHGRCFEPTTITPYYCVKTYSISGLQWINKFDKKLCLFSLIQQDPYPSLINSTSYILFIVGTNSVRTLPATEVINQLDHILEILYSQYVHLSNGKIIITTCIPCLKPSKRFPTISLLKNNIDNYNQLLLTLSRKHKFFYLDLQVTIDWLGYDLIHIHYKYRHHFSNLILHYIDSLNVNQRLNDNVQYRSQEAIARRNKIRNQKLKHIQQFFTLAREVHPVWSYAHLKHFLKLNGLRFGSISINSHNRLQIRFNHCMDMTYVDQALPVNIFDWKNFHQWF</sequence>
<dbReference type="SUPFAM" id="SSF52266">
    <property type="entry name" value="SGNH hydrolase"/>
    <property type="match status" value="1"/>
</dbReference>
<comment type="caution">
    <text evidence="1">The sequence shown here is derived from an EMBL/GenBank/DDBJ whole genome shotgun (WGS) entry which is preliminary data.</text>
</comment>
<dbReference type="EMBL" id="CAJOBF010009073">
    <property type="protein sequence ID" value="CAF4268180.1"/>
    <property type="molecule type" value="Genomic_DNA"/>
</dbReference>
<dbReference type="InterPro" id="IPR036514">
    <property type="entry name" value="SGNH_hydro_sf"/>
</dbReference>
<organism evidence="1 2">
    <name type="scientific">Rotaria magnacalcarata</name>
    <dbReference type="NCBI Taxonomy" id="392030"/>
    <lineage>
        <taxon>Eukaryota</taxon>
        <taxon>Metazoa</taxon>
        <taxon>Spiralia</taxon>
        <taxon>Gnathifera</taxon>
        <taxon>Rotifera</taxon>
        <taxon>Eurotatoria</taxon>
        <taxon>Bdelloidea</taxon>
        <taxon>Philodinida</taxon>
        <taxon>Philodinidae</taxon>
        <taxon>Rotaria</taxon>
    </lineage>
</organism>
<evidence type="ECO:0000313" key="2">
    <source>
        <dbReference type="Proteomes" id="UP000663842"/>
    </source>
</evidence>
<name>A0A820FWS5_9BILA</name>
<evidence type="ECO:0000313" key="1">
    <source>
        <dbReference type="EMBL" id="CAF4268180.1"/>
    </source>
</evidence>
<reference evidence="1" key="1">
    <citation type="submission" date="2021-02" db="EMBL/GenBank/DDBJ databases">
        <authorList>
            <person name="Nowell W R."/>
        </authorList>
    </citation>
    <scope>NUCLEOTIDE SEQUENCE</scope>
</reference>
<accession>A0A820FWS5</accession>
<feature type="non-terminal residue" evidence="1">
    <location>
        <position position="295"/>
    </location>
</feature>